<name>A0A1R3KYT0_9ROSI</name>
<dbReference type="EMBL" id="AWUE01009752">
    <property type="protein sequence ID" value="OMP12178.1"/>
    <property type="molecule type" value="Genomic_DNA"/>
</dbReference>
<proteinExistence type="predicted"/>
<sequence>MRKFEVATMMTKLLNRRTRRIKNRLSSLALSDT</sequence>
<gene>
    <name evidence="1" type="ORF">COLO4_03423</name>
</gene>
<evidence type="ECO:0000313" key="1">
    <source>
        <dbReference type="EMBL" id="OMP12178.1"/>
    </source>
</evidence>
<dbReference type="AlphaFoldDB" id="A0A1R3KYT0"/>
<dbReference type="Proteomes" id="UP000187203">
    <property type="component" value="Unassembled WGS sequence"/>
</dbReference>
<accession>A0A1R3KYT0</accession>
<comment type="caution">
    <text evidence="1">The sequence shown here is derived from an EMBL/GenBank/DDBJ whole genome shotgun (WGS) entry which is preliminary data.</text>
</comment>
<keyword evidence="2" id="KW-1185">Reference proteome</keyword>
<evidence type="ECO:0000313" key="2">
    <source>
        <dbReference type="Proteomes" id="UP000187203"/>
    </source>
</evidence>
<organism evidence="1 2">
    <name type="scientific">Corchorus olitorius</name>
    <dbReference type="NCBI Taxonomy" id="93759"/>
    <lineage>
        <taxon>Eukaryota</taxon>
        <taxon>Viridiplantae</taxon>
        <taxon>Streptophyta</taxon>
        <taxon>Embryophyta</taxon>
        <taxon>Tracheophyta</taxon>
        <taxon>Spermatophyta</taxon>
        <taxon>Magnoliopsida</taxon>
        <taxon>eudicotyledons</taxon>
        <taxon>Gunneridae</taxon>
        <taxon>Pentapetalae</taxon>
        <taxon>rosids</taxon>
        <taxon>malvids</taxon>
        <taxon>Malvales</taxon>
        <taxon>Malvaceae</taxon>
        <taxon>Grewioideae</taxon>
        <taxon>Apeibeae</taxon>
        <taxon>Corchorus</taxon>
    </lineage>
</organism>
<reference evidence="2" key="1">
    <citation type="submission" date="2013-09" db="EMBL/GenBank/DDBJ databases">
        <title>Corchorus olitorius genome sequencing.</title>
        <authorList>
            <person name="Alam M."/>
            <person name="Haque M.S."/>
            <person name="Islam M.S."/>
            <person name="Emdad E.M."/>
            <person name="Islam M.M."/>
            <person name="Ahmed B."/>
            <person name="Halim A."/>
            <person name="Hossen Q.M.M."/>
            <person name="Hossain M.Z."/>
            <person name="Ahmed R."/>
            <person name="Khan M.M."/>
            <person name="Islam R."/>
            <person name="Rashid M.M."/>
            <person name="Khan S.A."/>
            <person name="Rahman M.S."/>
            <person name="Alam M."/>
            <person name="Yahiya A.S."/>
            <person name="Khan M.S."/>
            <person name="Azam M.S."/>
            <person name="Haque T."/>
            <person name="Lashkar M.Z.H."/>
            <person name="Akhand A.I."/>
            <person name="Morshed G."/>
            <person name="Roy S."/>
            <person name="Uddin K.S."/>
            <person name="Rabeya T."/>
            <person name="Hossain A.S."/>
            <person name="Chowdhury A."/>
            <person name="Snigdha A.R."/>
            <person name="Mortoza M.S."/>
            <person name="Matin S.A."/>
            <person name="Hoque S.M.E."/>
            <person name="Islam M.K."/>
            <person name="Roy D.K."/>
            <person name="Haider R."/>
            <person name="Moosa M.M."/>
            <person name="Elias S.M."/>
            <person name="Hasan A.M."/>
            <person name="Jahan S."/>
            <person name="Shafiuddin M."/>
            <person name="Mahmood N."/>
            <person name="Shommy N.S."/>
        </authorList>
    </citation>
    <scope>NUCLEOTIDE SEQUENCE [LARGE SCALE GENOMIC DNA]</scope>
    <source>
        <strain evidence="2">cv. O-4</strain>
    </source>
</reference>
<protein>
    <submittedName>
        <fullName evidence="1">Uncharacterized protein</fullName>
    </submittedName>
</protein>